<dbReference type="Proteomes" id="UP000838756">
    <property type="component" value="Unassembled WGS sequence"/>
</dbReference>
<sequence length="82" mass="9174">MLLEWQNLSQREVLPGITLSRQVIAVDGSSNSEDPAAPLVASYDTCEKSRGGDNWFLVCSHHTADFIIKDKSRDCRLIELLI</sequence>
<gene>
    <name evidence="1" type="primary">jg11910</name>
    <name evidence="1" type="ORF">PAEG_LOCUS18989</name>
</gene>
<dbReference type="EMBL" id="CAKXAJ010025676">
    <property type="protein sequence ID" value="CAH2242753.1"/>
    <property type="molecule type" value="Genomic_DNA"/>
</dbReference>
<accession>A0A8S4RZZ1</accession>
<evidence type="ECO:0000313" key="2">
    <source>
        <dbReference type="Proteomes" id="UP000838756"/>
    </source>
</evidence>
<comment type="caution">
    <text evidence="1">The sequence shown here is derived from an EMBL/GenBank/DDBJ whole genome shotgun (WGS) entry which is preliminary data.</text>
</comment>
<evidence type="ECO:0000313" key="1">
    <source>
        <dbReference type="EMBL" id="CAH2242753.1"/>
    </source>
</evidence>
<proteinExistence type="predicted"/>
<keyword evidence="2" id="KW-1185">Reference proteome</keyword>
<dbReference type="AlphaFoldDB" id="A0A8S4RZZ1"/>
<name>A0A8S4RZZ1_9NEOP</name>
<reference evidence="1" key="1">
    <citation type="submission" date="2022-03" db="EMBL/GenBank/DDBJ databases">
        <authorList>
            <person name="Lindestad O."/>
        </authorList>
    </citation>
    <scope>NUCLEOTIDE SEQUENCE</scope>
</reference>
<protein>
    <submittedName>
        <fullName evidence="1">Jg11910 protein</fullName>
    </submittedName>
</protein>
<organism evidence="1 2">
    <name type="scientific">Pararge aegeria aegeria</name>
    <dbReference type="NCBI Taxonomy" id="348720"/>
    <lineage>
        <taxon>Eukaryota</taxon>
        <taxon>Metazoa</taxon>
        <taxon>Ecdysozoa</taxon>
        <taxon>Arthropoda</taxon>
        <taxon>Hexapoda</taxon>
        <taxon>Insecta</taxon>
        <taxon>Pterygota</taxon>
        <taxon>Neoptera</taxon>
        <taxon>Endopterygota</taxon>
        <taxon>Lepidoptera</taxon>
        <taxon>Glossata</taxon>
        <taxon>Ditrysia</taxon>
        <taxon>Papilionoidea</taxon>
        <taxon>Nymphalidae</taxon>
        <taxon>Satyrinae</taxon>
        <taxon>Satyrini</taxon>
        <taxon>Parargina</taxon>
        <taxon>Pararge</taxon>
    </lineage>
</organism>